<dbReference type="InterPro" id="IPR011663">
    <property type="entry name" value="UTRA"/>
</dbReference>
<keyword evidence="1" id="KW-0805">Transcription regulation</keyword>
<dbReference type="PROSITE" id="PS50949">
    <property type="entry name" value="HTH_GNTR"/>
    <property type="match status" value="1"/>
</dbReference>
<dbReference type="SUPFAM" id="SSF46785">
    <property type="entry name" value="Winged helix' DNA-binding domain"/>
    <property type="match status" value="1"/>
</dbReference>
<evidence type="ECO:0000259" key="4">
    <source>
        <dbReference type="PROSITE" id="PS50949"/>
    </source>
</evidence>
<name>A0A9D2EZX8_9ACTN</name>
<evidence type="ECO:0000256" key="3">
    <source>
        <dbReference type="ARBA" id="ARBA00023163"/>
    </source>
</evidence>
<feature type="domain" description="HTH gntR-type" evidence="4">
    <location>
        <begin position="11"/>
        <end position="79"/>
    </location>
</feature>
<dbReference type="GO" id="GO:0003700">
    <property type="term" value="F:DNA-binding transcription factor activity"/>
    <property type="evidence" value="ECO:0007669"/>
    <property type="project" value="InterPro"/>
</dbReference>
<dbReference type="Pfam" id="PF00392">
    <property type="entry name" value="GntR"/>
    <property type="match status" value="1"/>
</dbReference>
<accession>A0A9D2EZX8</accession>
<keyword evidence="2" id="KW-0238">DNA-binding</keyword>
<proteinExistence type="predicted"/>
<dbReference type="InterPro" id="IPR000524">
    <property type="entry name" value="Tscrpt_reg_HTH_GntR"/>
</dbReference>
<sequence length="248" mass="28698">MAMTGSQQARLPKYYLLEQAIIEKINSREYRENEPIPSERELVESFGVSRITVRRAIDELVRDGHLYKVQGKGTFVKGEEYPQDLISIVSCTQDIENLGMTPRRKVISADVIPATEELMSHLELSRGENVFRLERVYYADDTPINHTVCYLPYKLFFGIDLFDFSQESLYEILKKEYHTSLQNATRTVEAALAKGKTADYLQVKPGIPLLHFTCVTQGEVRGRKQPVEYFNCWYRSDKFKFYINQVTG</sequence>
<dbReference type="SUPFAM" id="SSF64288">
    <property type="entry name" value="Chorismate lyase-like"/>
    <property type="match status" value="1"/>
</dbReference>
<dbReference type="GO" id="GO:0045892">
    <property type="term" value="P:negative regulation of DNA-templated transcription"/>
    <property type="evidence" value="ECO:0007669"/>
    <property type="project" value="TreeGrafter"/>
</dbReference>
<dbReference type="InterPro" id="IPR050679">
    <property type="entry name" value="Bact_HTH_transcr_reg"/>
</dbReference>
<evidence type="ECO:0000256" key="1">
    <source>
        <dbReference type="ARBA" id="ARBA00023015"/>
    </source>
</evidence>
<gene>
    <name evidence="5" type="ORF">IAA19_08130</name>
</gene>
<dbReference type="EMBL" id="DXBM01000067">
    <property type="protein sequence ID" value="HIZ46964.1"/>
    <property type="molecule type" value="Genomic_DNA"/>
</dbReference>
<reference evidence="5" key="1">
    <citation type="journal article" date="2021" name="PeerJ">
        <title>Extensive microbial diversity within the chicken gut microbiome revealed by metagenomics and culture.</title>
        <authorList>
            <person name="Gilroy R."/>
            <person name="Ravi A."/>
            <person name="Getino M."/>
            <person name="Pursley I."/>
            <person name="Horton D.L."/>
            <person name="Alikhan N.F."/>
            <person name="Baker D."/>
            <person name="Gharbi K."/>
            <person name="Hall N."/>
            <person name="Watson M."/>
            <person name="Adriaenssens E.M."/>
            <person name="Foster-Nyarko E."/>
            <person name="Jarju S."/>
            <person name="Secka A."/>
            <person name="Antonio M."/>
            <person name="Oren A."/>
            <person name="Chaudhuri R.R."/>
            <person name="La Ragione R."/>
            <person name="Hildebrand F."/>
            <person name="Pallen M.J."/>
        </authorList>
    </citation>
    <scope>NUCLEOTIDE SEQUENCE</scope>
    <source>
        <strain evidence="5">ChiHjej12B11-14209</strain>
    </source>
</reference>
<evidence type="ECO:0000256" key="2">
    <source>
        <dbReference type="ARBA" id="ARBA00023125"/>
    </source>
</evidence>
<dbReference type="GO" id="GO:0003677">
    <property type="term" value="F:DNA binding"/>
    <property type="evidence" value="ECO:0007669"/>
    <property type="project" value="UniProtKB-KW"/>
</dbReference>
<dbReference type="CDD" id="cd07377">
    <property type="entry name" value="WHTH_GntR"/>
    <property type="match status" value="1"/>
</dbReference>
<dbReference type="Gene3D" id="1.10.10.10">
    <property type="entry name" value="Winged helix-like DNA-binding domain superfamily/Winged helix DNA-binding domain"/>
    <property type="match status" value="1"/>
</dbReference>
<dbReference type="SMART" id="SM00345">
    <property type="entry name" value="HTH_GNTR"/>
    <property type="match status" value="1"/>
</dbReference>
<dbReference type="InterPro" id="IPR036388">
    <property type="entry name" value="WH-like_DNA-bd_sf"/>
</dbReference>
<organism evidence="5 6">
    <name type="scientific">Candidatus Olsenella pullistercoris</name>
    <dbReference type="NCBI Taxonomy" id="2838712"/>
    <lineage>
        <taxon>Bacteria</taxon>
        <taxon>Bacillati</taxon>
        <taxon>Actinomycetota</taxon>
        <taxon>Coriobacteriia</taxon>
        <taxon>Coriobacteriales</taxon>
        <taxon>Atopobiaceae</taxon>
        <taxon>Olsenella</taxon>
    </lineage>
</organism>
<dbReference type="AlphaFoldDB" id="A0A9D2EZX8"/>
<dbReference type="Proteomes" id="UP000824062">
    <property type="component" value="Unassembled WGS sequence"/>
</dbReference>
<dbReference type="FunFam" id="1.10.10.10:FF:000079">
    <property type="entry name" value="GntR family transcriptional regulator"/>
    <property type="match status" value="1"/>
</dbReference>
<dbReference type="InterPro" id="IPR036390">
    <property type="entry name" value="WH_DNA-bd_sf"/>
</dbReference>
<dbReference type="PANTHER" id="PTHR44846:SF1">
    <property type="entry name" value="MANNOSYL-D-GLYCERATE TRANSPORT_METABOLISM SYSTEM REPRESSOR MNGR-RELATED"/>
    <property type="match status" value="1"/>
</dbReference>
<protein>
    <submittedName>
        <fullName evidence="5">GntR family transcriptional regulator</fullName>
    </submittedName>
</protein>
<keyword evidence="3" id="KW-0804">Transcription</keyword>
<dbReference type="SMART" id="SM00866">
    <property type="entry name" value="UTRA"/>
    <property type="match status" value="1"/>
</dbReference>
<dbReference type="Pfam" id="PF07702">
    <property type="entry name" value="UTRA"/>
    <property type="match status" value="1"/>
</dbReference>
<evidence type="ECO:0000313" key="5">
    <source>
        <dbReference type="EMBL" id="HIZ46964.1"/>
    </source>
</evidence>
<dbReference type="PANTHER" id="PTHR44846">
    <property type="entry name" value="MANNOSYL-D-GLYCERATE TRANSPORT/METABOLISM SYSTEM REPRESSOR MNGR-RELATED"/>
    <property type="match status" value="1"/>
</dbReference>
<reference evidence="5" key="2">
    <citation type="submission" date="2021-04" db="EMBL/GenBank/DDBJ databases">
        <authorList>
            <person name="Gilroy R."/>
        </authorList>
    </citation>
    <scope>NUCLEOTIDE SEQUENCE</scope>
    <source>
        <strain evidence="5">ChiHjej12B11-14209</strain>
    </source>
</reference>
<dbReference type="InterPro" id="IPR028978">
    <property type="entry name" value="Chorismate_lyase_/UTRA_dom_sf"/>
</dbReference>
<evidence type="ECO:0000313" key="6">
    <source>
        <dbReference type="Proteomes" id="UP000824062"/>
    </source>
</evidence>
<comment type="caution">
    <text evidence="5">The sequence shown here is derived from an EMBL/GenBank/DDBJ whole genome shotgun (WGS) entry which is preliminary data.</text>
</comment>
<dbReference type="PRINTS" id="PR00035">
    <property type="entry name" value="HTHGNTR"/>
</dbReference>
<dbReference type="Gene3D" id="3.40.1410.10">
    <property type="entry name" value="Chorismate lyase-like"/>
    <property type="match status" value="1"/>
</dbReference>